<dbReference type="Pfam" id="PF22461">
    <property type="entry name" value="SLBB_2"/>
    <property type="match status" value="2"/>
</dbReference>
<keyword evidence="3" id="KW-0813">Transport</keyword>
<keyword evidence="10" id="KW-0626">Porin</keyword>
<proteinExistence type="inferred from homology"/>
<comment type="subcellular location">
    <subcellularLocation>
        <location evidence="1">Cell outer membrane</location>
        <topology evidence="1">Multi-pass membrane protein</topology>
    </subcellularLocation>
</comment>
<dbReference type="AlphaFoldDB" id="A0A4R8LEG3"/>
<evidence type="ECO:0000256" key="13">
    <source>
        <dbReference type="ARBA" id="ARBA00023237"/>
    </source>
</evidence>
<evidence type="ECO:0000256" key="6">
    <source>
        <dbReference type="ARBA" id="ARBA00022692"/>
    </source>
</evidence>
<evidence type="ECO:0000256" key="9">
    <source>
        <dbReference type="ARBA" id="ARBA00023065"/>
    </source>
</evidence>
<evidence type="ECO:0000259" key="17">
    <source>
        <dbReference type="Pfam" id="PF22461"/>
    </source>
</evidence>
<reference evidence="18 19" key="1">
    <citation type="submission" date="2019-03" db="EMBL/GenBank/DDBJ databases">
        <title>Genomic Encyclopedia of Type Strains, Phase III (KMG-III): the genomes of soil and plant-associated and newly described type strains.</title>
        <authorList>
            <person name="Whitman W."/>
        </authorList>
    </citation>
    <scope>NUCLEOTIDE SEQUENCE [LARGE SCALE GENOMIC DNA]</scope>
    <source>
        <strain evidence="18 19">LMG 29544</strain>
    </source>
</reference>
<sequence length="420" mass="44826">MNQIGNTVFVPALAPVHASPRPSRRASRAMRALGLGGALSLLLTLGACGIDPGQHYSSMSQDRYGTSVTGVPGAQRTDSASGAADNDQPPPGALTEITPALIKAERLAEPTHIPHDVQSLLAPPTPYTIGPGDVLNIMVWDHPELNLPTSTVQTVGIDFTGSASVSTGYTVDTNGLIQFAYAGAVRVGGLTEMQARDALATQLGKYVRDPQVTLRVQSYRSKRVYMDGEVRTPGLQIFNDVPMSLTEAINRAGGFTAVGDRANIAVIRNGKRVIVDIPEMVSMGINPSEVMLHNNDMVRVFAREDSKVFVMGEVTRPSTLFLRNGELSLNEALGDAGGVSQNTGDGKQVYVVRSISADQHQVFHLDASNPTALALAENFELKAKDVVFVDTAAVVRWSRVINNIVPSAEAAYFSRTAYGN</sequence>
<keyword evidence="7" id="KW-0732">Signal</keyword>
<dbReference type="InterPro" id="IPR049712">
    <property type="entry name" value="Poly_export"/>
</dbReference>
<evidence type="ECO:0000256" key="7">
    <source>
        <dbReference type="ARBA" id="ARBA00022729"/>
    </source>
</evidence>
<keyword evidence="9" id="KW-0406">Ion transport</keyword>
<comment type="similarity">
    <text evidence="2">Belongs to the BexD/CtrA/VexA family.</text>
</comment>
<dbReference type="Proteomes" id="UP000295509">
    <property type="component" value="Unassembled WGS sequence"/>
</dbReference>
<evidence type="ECO:0000259" key="16">
    <source>
        <dbReference type="Pfam" id="PF02563"/>
    </source>
</evidence>
<keyword evidence="4" id="KW-1134">Transmembrane beta strand</keyword>
<dbReference type="Pfam" id="PF02563">
    <property type="entry name" value="Poly_export"/>
    <property type="match status" value="1"/>
</dbReference>
<keyword evidence="19" id="KW-1185">Reference proteome</keyword>
<feature type="domain" description="SLBB" evidence="17">
    <location>
        <begin position="222"/>
        <end position="300"/>
    </location>
</feature>
<dbReference type="GO" id="GO:0046930">
    <property type="term" value="C:pore complex"/>
    <property type="evidence" value="ECO:0007669"/>
    <property type="project" value="UniProtKB-KW"/>
</dbReference>
<evidence type="ECO:0000256" key="1">
    <source>
        <dbReference type="ARBA" id="ARBA00004571"/>
    </source>
</evidence>
<protein>
    <submittedName>
        <fullName evidence="18">Polysaccharide export outer membrane protein</fullName>
    </submittedName>
</protein>
<evidence type="ECO:0000256" key="3">
    <source>
        <dbReference type="ARBA" id="ARBA00022448"/>
    </source>
</evidence>
<keyword evidence="8" id="KW-0625">Polysaccharide transport</keyword>
<keyword evidence="6" id="KW-0812">Transmembrane</keyword>
<dbReference type="GO" id="GO:0006811">
    <property type="term" value="P:monoatomic ion transport"/>
    <property type="evidence" value="ECO:0007669"/>
    <property type="project" value="UniProtKB-KW"/>
</dbReference>
<feature type="region of interest" description="Disordered" evidence="15">
    <location>
        <begin position="61"/>
        <end position="94"/>
    </location>
</feature>
<evidence type="ECO:0000256" key="14">
    <source>
        <dbReference type="ARBA" id="ARBA00023288"/>
    </source>
</evidence>
<evidence type="ECO:0000313" key="18">
    <source>
        <dbReference type="EMBL" id="TDY40510.1"/>
    </source>
</evidence>
<evidence type="ECO:0000256" key="11">
    <source>
        <dbReference type="ARBA" id="ARBA00023136"/>
    </source>
</evidence>
<feature type="domain" description="Polysaccharide export protein N-terminal" evidence="16">
    <location>
        <begin position="123"/>
        <end position="216"/>
    </location>
</feature>
<feature type="domain" description="SLBB" evidence="17">
    <location>
        <begin position="307"/>
        <end position="389"/>
    </location>
</feature>
<dbReference type="GO" id="GO:0015159">
    <property type="term" value="F:polysaccharide transmembrane transporter activity"/>
    <property type="evidence" value="ECO:0007669"/>
    <property type="project" value="InterPro"/>
</dbReference>
<keyword evidence="12" id="KW-0564">Palmitate</keyword>
<keyword evidence="13" id="KW-0998">Cell outer membrane</keyword>
<dbReference type="Gene3D" id="3.10.560.10">
    <property type="entry name" value="Outer membrane lipoprotein wza domain like"/>
    <property type="match status" value="2"/>
</dbReference>
<name>A0A4R8LEG3_9BURK</name>
<evidence type="ECO:0000256" key="5">
    <source>
        <dbReference type="ARBA" id="ARBA00022597"/>
    </source>
</evidence>
<keyword evidence="14" id="KW-0449">Lipoprotein</keyword>
<evidence type="ECO:0000256" key="8">
    <source>
        <dbReference type="ARBA" id="ARBA00023047"/>
    </source>
</evidence>
<dbReference type="OrthoDB" id="9815244at2"/>
<dbReference type="RefSeq" id="WP_134196060.1">
    <property type="nucleotide sequence ID" value="NZ_JBHLUW010000036.1"/>
</dbReference>
<organism evidence="18 19">
    <name type="scientific">Paraburkholderia rhizosphaerae</name>
    <dbReference type="NCBI Taxonomy" id="480658"/>
    <lineage>
        <taxon>Bacteria</taxon>
        <taxon>Pseudomonadati</taxon>
        <taxon>Pseudomonadota</taxon>
        <taxon>Betaproteobacteria</taxon>
        <taxon>Burkholderiales</taxon>
        <taxon>Burkholderiaceae</taxon>
        <taxon>Paraburkholderia</taxon>
    </lineage>
</organism>
<dbReference type="GO" id="GO:0009279">
    <property type="term" value="C:cell outer membrane"/>
    <property type="evidence" value="ECO:0007669"/>
    <property type="project" value="UniProtKB-SubCell"/>
</dbReference>
<evidence type="ECO:0000256" key="4">
    <source>
        <dbReference type="ARBA" id="ARBA00022452"/>
    </source>
</evidence>
<dbReference type="EMBL" id="SORE01000024">
    <property type="protein sequence ID" value="TDY40510.1"/>
    <property type="molecule type" value="Genomic_DNA"/>
</dbReference>
<comment type="caution">
    <text evidence="18">The sequence shown here is derived from an EMBL/GenBank/DDBJ whole genome shotgun (WGS) entry which is preliminary data.</text>
</comment>
<gene>
    <name evidence="18" type="ORF">BX592_12423</name>
</gene>
<evidence type="ECO:0000313" key="19">
    <source>
        <dbReference type="Proteomes" id="UP000295509"/>
    </source>
</evidence>
<evidence type="ECO:0000256" key="12">
    <source>
        <dbReference type="ARBA" id="ARBA00023139"/>
    </source>
</evidence>
<dbReference type="Gene3D" id="3.30.1950.10">
    <property type="entry name" value="wza like domain"/>
    <property type="match status" value="1"/>
</dbReference>
<evidence type="ECO:0000256" key="15">
    <source>
        <dbReference type="SAM" id="MobiDB-lite"/>
    </source>
</evidence>
<dbReference type="GO" id="GO:0015288">
    <property type="term" value="F:porin activity"/>
    <property type="evidence" value="ECO:0007669"/>
    <property type="project" value="UniProtKB-KW"/>
</dbReference>
<dbReference type="PANTHER" id="PTHR33619">
    <property type="entry name" value="POLYSACCHARIDE EXPORT PROTEIN GFCE-RELATED"/>
    <property type="match status" value="1"/>
</dbReference>
<dbReference type="InterPro" id="IPR054765">
    <property type="entry name" value="SLBB_dom"/>
</dbReference>
<keyword evidence="5" id="KW-0762">Sugar transport</keyword>
<dbReference type="PANTHER" id="PTHR33619:SF3">
    <property type="entry name" value="POLYSACCHARIDE EXPORT PROTEIN GFCE-RELATED"/>
    <property type="match status" value="1"/>
</dbReference>
<evidence type="ECO:0000256" key="2">
    <source>
        <dbReference type="ARBA" id="ARBA00009450"/>
    </source>
</evidence>
<dbReference type="InterPro" id="IPR003715">
    <property type="entry name" value="Poly_export_N"/>
</dbReference>
<evidence type="ECO:0000256" key="10">
    <source>
        <dbReference type="ARBA" id="ARBA00023114"/>
    </source>
</evidence>
<accession>A0A4R8LEG3</accession>
<keyword evidence="11" id="KW-0472">Membrane</keyword>